<protein>
    <submittedName>
        <fullName evidence="1">Uncharacterized protein</fullName>
    </submittedName>
</protein>
<comment type="caution">
    <text evidence="1">The sequence shown here is derived from an EMBL/GenBank/DDBJ whole genome shotgun (WGS) entry which is preliminary data.</text>
</comment>
<proteinExistence type="predicted"/>
<gene>
    <name evidence="1" type="ORF">RJT34_12012</name>
</gene>
<evidence type="ECO:0000313" key="2">
    <source>
        <dbReference type="Proteomes" id="UP001359559"/>
    </source>
</evidence>
<evidence type="ECO:0000313" key="1">
    <source>
        <dbReference type="EMBL" id="KAK7301151.1"/>
    </source>
</evidence>
<sequence>MLYQGLIVLYDGVPYKSDGNRNQGLSLLKPGFAFDFDFDGYDKSKARILEASFRMSLAEFLVESKIVPVHAYGDLENKITGIQHDSRIVSSGGLFIWIEMMPAFAHSNFLCISLENHFNLQILNDDLLLVFS</sequence>
<reference evidence="1 2" key="1">
    <citation type="submission" date="2024-01" db="EMBL/GenBank/DDBJ databases">
        <title>The genomes of 5 underutilized Papilionoideae crops provide insights into root nodulation and disease resistance.</title>
        <authorList>
            <person name="Yuan L."/>
        </authorList>
    </citation>
    <scope>NUCLEOTIDE SEQUENCE [LARGE SCALE GENOMIC DNA]</scope>
    <source>
        <strain evidence="1">LY-2023</strain>
        <tissue evidence="1">Leaf</tissue>
    </source>
</reference>
<organism evidence="1 2">
    <name type="scientific">Clitoria ternatea</name>
    <name type="common">Butterfly pea</name>
    <dbReference type="NCBI Taxonomy" id="43366"/>
    <lineage>
        <taxon>Eukaryota</taxon>
        <taxon>Viridiplantae</taxon>
        <taxon>Streptophyta</taxon>
        <taxon>Embryophyta</taxon>
        <taxon>Tracheophyta</taxon>
        <taxon>Spermatophyta</taxon>
        <taxon>Magnoliopsida</taxon>
        <taxon>eudicotyledons</taxon>
        <taxon>Gunneridae</taxon>
        <taxon>Pentapetalae</taxon>
        <taxon>rosids</taxon>
        <taxon>fabids</taxon>
        <taxon>Fabales</taxon>
        <taxon>Fabaceae</taxon>
        <taxon>Papilionoideae</taxon>
        <taxon>50 kb inversion clade</taxon>
        <taxon>NPAAA clade</taxon>
        <taxon>indigoferoid/millettioid clade</taxon>
        <taxon>Phaseoleae</taxon>
        <taxon>Clitoria</taxon>
    </lineage>
</organism>
<accession>A0AAN9JMX4</accession>
<dbReference type="EMBL" id="JAYKXN010000003">
    <property type="protein sequence ID" value="KAK7301151.1"/>
    <property type="molecule type" value="Genomic_DNA"/>
</dbReference>
<keyword evidence="2" id="KW-1185">Reference proteome</keyword>
<dbReference type="AlphaFoldDB" id="A0AAN9JMX4"/>
<dbReference type="Proteomes" id="UP001359559">
    <property type="component" value="Unassembled WGS sequence"/>
</dbReference>
<name>A0AAN9JMX4_CLITE</name>